<dbReference type="InterPro" id="IPR000259">
    <property type="entry name" value="Adhesion_dom_fimbrial"/>
</dbReference>
<sequence length="318" mass="33543">MKYANKIIGAKTFGALLIMVLWCSSFNVFATCQFADGQGPQTLSFSPNNIIVQRDVPVGSVIYSSSTGTGQKLLECSESTNTNYYKMVYLGGVATSITHAYATNIPGVAIAVDLTWGYLDNPPSSDNTGEGSVDLPPMSYKLYKTGDIQSGQFSIGQIGTWSVSGITPVTINMIGGGVTQVACSITTPNLTFPIGTVSKADFGTEPGFTPAKTSTQNLGLDCDKSANINVTLNGQQNPDVSDASVMALNNQGDANTARGVGVQLLYDGKPLIINTRLALKTSSGGRESFPITARYYQTRNSVTVGEANSTATLTLTYQ</sequence>
<gene>
    <name evidence="7" type="ORF">OEZ79_19830</name>
</gene>
<dbReference type="Pfam" id="PF00419">
    <property type="entry name" value="Fimbrial"/>
    <property type="match status" value="1"/>
</dbReference>
<dbReference type="InterPro" id="IPR050263">
    <property type="entry name" value="Bact_Fimbrial_Adh_Pro"/>
</dbReference>
<evidence type="ECO:0000256" key="3">
    <source>
        <dbReference type="ARBA" id="ARBA00022729"/>
    </source>
</evidence>
<feature type="chain" id="PRO_5040786887" evidence="5">
    <location>
        <begin position="31"/>
        <end position="318"/>
    </location>
</feature>
<dbReference type="InterPro" id="IPR036937">
    <property type="entry name" value="Adhesion_dom_fimbrial_sf"/>
</dbReference>
<dbReference type="PANTHER" id="PTHR33420:SF12">
    <property type="entry name" value="FIMBRIN-LIKE PROTEIN FIMI-RELATED"/>
    <property type="match status" value="1"/>
</dbReference>
<comment type="similarity">
    <text evidence="2">Belongs to the fimbrial protein family.</text>
</comment>
<dbReference type="AlphaFoldDB" id="A0A9X3YDZ0"/>
<keyword evidence="3 5" id="KW-0732">Signal</keyword>
<proteinExistence type="inferred from homology"/>
<keyword evidence="4" id="KW-0281">Fimbrium</keyword>
<dbReference type="Gene3D" id="2.60.40.3310">
    <property type="match status" value="1"/>
</dbReference>
<protein>
    <submittedName>
        <fullName evidence="7">Fimbrial protein</fullName>
    </submittedName>
</protein>
<organism evidence="7 8">
    <name type="scientific">Leclercia adecarboxylata</name>
    <dbReference type="NCBI Taxonomy" id="83655"/>
    <lineage>
        <taxon>Bacteria</taxon>
        <taxon>Pseudomonadati</taxon>
        <taxon>Pseudomonadota</taxon>
        <taxon>Gammaproteobacteria</taxon>
        <taxon>Enterobacterales</taxon>
        <taxon>Enterobacteriaceae</taxon>
        <taxon>Leclercia</taxon>
    </lineage>
</organism>
<comment type="subcellular location">
    <subcellularLocation>
        <location evidence="1">Fimbrium</location>
    </subcellularLocation>
</comment>
<comment type="caution">
    <text evidence="7">The sequence shown here is derived from an EMBL/GenBank/DDBJ whole genome shotgun (WGS) entry which is preliminary data.</text>
</comment>
<evidence type="ECO:0000313" key="7">
    <source>
        <dbReference type="EMBL" id="MDC6640486.1"/>
    </source>
</evidence>
<name>A0A9X3YDZ0_9ENTR</name>
<dbReference type="EMBL" id="JAOURS010000027">
    <property type="protein sequence ID" value="MDC6640486.1"/>
    <property type="molecule type" value="Genomic_DNA"/>
</dbReference>
<evidence type="ECO:0000256" key="1">
    <source>
        <dbReference type="ARBA" id="ARBA00004561"/>
    </source>
</evidence>
<evidence type="ECO:0000259" key="6">
    <source>
        <dbReference type="Pfam" id="PF00419"/>
    </source>
</evidence>
<evidence type="ECO:0000256" key="2">
    <source>
        <dbReference type="ARBA" id="ARBA00006671"/>
    </source>
</evidence>
<dbReference type="GO" id="GO:0009289">
    <property type="term" value="C:pilus"/>
    <property type="evidence" value="ECO:0007669"/>
    <property type="project" value="UniProtKB-SubCell"/>
</dbReference>
<evidence type="ECO:0000256" key="4">
    <source>
        <dbReference type="ARBA" id="ARBA00023263"/>
    </source>
</evidence>
<dbReference type="Gene3D" id="2.60.40.1090">
    <property type="entry name" value="Fimbrial-type adhesion domain"/>
    <property type="match status" value="1"/>
</dbReference>
<accession>A0A9X3YDZ0</accession>
<dbReference type="GO" id="GO:0043709">
    <property type="term" value="P:cell adhesion involved in single-species biofilm formation"/>
    <property type="evidence" value="ECO:0007669"/>
    <property type="project" value="TreeGrafter"/>
</dbReference>
<evidence type="ECO:0000256" key="5">
    <source>
        <dbReference type="SAM" id="SignalP"/>
    </source>
</evidence>
<feature type="signal peptide" evidence="5">
    <location>
        <begin position="1"/>
        <end position="30"/>
    </location>
</feature>
<evidence type="ECO:0000313" key="8">
    <source>
        <dbReference type="Proteomes" id="UP001149314"/>
    </source>
</evidence>
<feature type="domain" description="Fimbrial-type adhesion" evidence="6">
    <location>
        <begin position="178"/>
        <end position="318"/>
    </location>
</feature>
<dbReference type="RefSeq" id="WP_191152464.1">
    <property type="nucleotide sequence ID" value="NZ_CP060824.1"/>
</dbReference>
<dbReference type="PANTHER" id="PTHR33420">
    <property type="entry name" value="FIMBRIAL SUBUNIT ELFA-RELATED"/>
    <property type="match status" value="1"/>
</dbReference>
<dbReference type="Proteomes" id="UP001149314">
    <property type="component" value="Unassembled WGS sequence"/>
</dbReference>
<dbReference type="SUPFAM" id="SSF49401">
    <property type="entry name" value="Bacterial adhesins"/>
    <property type="match status" value="1"/>
</dbReference>
<dbReference type="InterPro" id="IPR008966">
    <property type="entry name" value="Adhesion_dom_sf"/>
</dbReference>
<reference evidence="7" key="1">
    <citation type="journal article" date="2023" name="Genes Genomics">
        <title>Genomic insights of Leclercia adecarboxylata strains linked to an outbreak in public hospitals in Mexico.</title>
        <authorList>
            <person name="Barrios-Villa E."/>
            <person name="Pacheco-Flores B."/>
            <person name="Lozano-Zarain P."/>
            <person name="Del Campo-Ortega R."/>
            <person name="de Jesus Ascencio-Montiel I."/>
            <person name="Gonzalez-Leon M."/>
            <person name="Camorlinga-Ponce M."/>
            <person name="Gaytan Cervantes F.J."/>
            <person name="Gonzalez Torres C."/>
            <person name="Aguilar E."/>
            <person name="Gonzalez Ibarra J."/>
            <person name="Torres Lopez F.J."/>
            <person name="Rosas-Vargas H."/>
            <person name="Gonzalez-Bonilla C.R."/>
            <person name="Del Carmen Rocha-Gracia R."/>
        </authorList>
    </citation>
    <scope>NUCLEOTIDE SEQUENCE</scope>
    <source>
        <strain evidence="7">Lac40</strain>
    </source>
</reference>